<feature type="non-terminal residue" evidence="2">
    <location>
        <position position="180"/>
    </location>
</feature>
<sequence>MSNNDNVHNDLFHNPETEFTTVHRFLGHQHGAMDLSINNKALDLSMATTIIMEQQEEQDRNMNSNNSSMQLESSAYSSTDSESIQIKPIFAEQEPLENIPTITYEEMDESQVVKIGPNGTKILVNDFRKIRWTNVSIATRTLLEVVFGRQTLATHTLSGKASPAFLHLGRPVKRQLNPKK</sequence>
<organism evidence="2">
    <name type="scientific">Zeugodacus cucurbitae</name>
    <name type="common">Melon fruit fly</name>
    <name type="synonym">Bactrocera cucurbitae</name>
    <dbReference type="NCBI Taxonomy" id="28588"/>
    <lineage>
        <taxon>Eukaryota</taxon>
        <taxon>Metazoa</taxon>
        <taxon>Ecdysozoa</taxon>
        <taxon>Arthropoda</taxon>
        <taxon>Hexapoda</taxon>
        <taxon>Insecta</taxon>
        <taxon>Pterygota</taxon>
        <taxon>Neoptera</taxon>
        <taxon>Endopterygota</taxon>
        <taxon>Diptera</taxon>
        <taxon>Brachycera</taxon>
        <taxon>Muscomorpha</taxon>
        <taxon>Tephritoidea</taxon>
        <taxon>Tephritidae</taxon>
        <taxon>Zeugodacus</taxon>
        <taxon>Zeugodacus</taxon>
    </lineage>
</organism>
<protein>
    <submittedName>
        <fullName evidence="2">Putative cysteine-rich receptor-like protein kinase 23</fullName>
    </submittedName>
</protein>
<dbReference type="EMBL" id="GBXI01002209">
    <property type="protein sequence ID" value="JAD12083.1"/>
    <property type="molecule type" value="Transcribed_RNA"/>
</dbReference>
<keyword evidence="2" id="KW-0418">Kinase</keyword>
<keyword evidence="2" id="KW-0675">Receptor</keyword>
<dbReference type="InterPro" id="IPR018379">
    <property type="entry name" value="BEN_domain"/>
</dbReference>
<gene>
    <name evidence="2" type="primary">CRK23</name>
    <name evidence="2" type="ORF">g.5977</name>
</gene>
<name>A0A0A1XNB9_ZEUCU</name>
<dbReference type="PROSITE" id="PS51457">
    <property type="entry name" value="BEN"/>
    <property type="match status" value="1"/>
</dbReference>
<proteinExistence type="predicted"/>
<dbReference type="GO" id="GO:0016301">
    <property type="term" value="F:kinase activity"/>
    <property type="evidence" value="ECO:0007669"/>
    <property type="project" value="UniProtKB-KW"/>
</dbReference>
<dbReference type="AlphaFoldDB" id="A0A0A1XNB9"/>
<reference evidence="2" key="2">
    <citation type="journal article" date="2015" name="Gigascience">
        <title>Reconstructing a comprehensive transcriptome assembly of a white-pupal translocated strain of the pest fruit fly Bactrocera cucurbitae.</title>
        <authorList>
            <person name="Sim S.B."/>
            <person name="Calla B."/>
            <person name="Hall B."/>
            <person name="DeRego T."/>
            <person name="Geib S.M."/>
        </authorList>
    </citation>
    <scope>NUCLEOTIDE SEQUENCE</scope>
</reference>
<dbReference type="GO" id="GO:0003677">
    <property type="term" value="F:DNA binding"/>
    <property type="evidence" value="ECO:0007669"/>
    <property type="project" value="InterPro"/>
</dbReference>
<evidence type="ECO:0000313" key="2">
    <source>
        <dbReference type="EMBL" id="JAD12083.1"/>
    </source>
</evidence>
<keyword evidence="2" id="KW-0808">Transferase</keyword>
<dbReference type="Gene3D" id="1.10.10.2590">
    <property type="entry name" value="BEN domain"/>
    <property type="match status" value="1"/>
</dbReference>
<evidence type="ECO:0000259" key="1">
    <source>
        <dbReference type="PROSITE" id="PS51457"/>
    </source>
</evidence>
<reference evidence="2" key="1">
    <citation type="submission" date="2014-11" db="EMBL/GenBank/DDBJ databases">
        <authorList>
            <person name="Geib S."/>
        </authorList>
    </citation>
    <scope>NUCLEOTIDE SEQUENCE</scope>
</reference>
<feature type="domain" description="BEN" evidence="1">
    <location>
        <begin position="117"/>
        <end position="180"/>
    </location>
</feature>
<dbReference type="Pfam" id="PF10523">
    <property type="entry name" value="BEN"/>
    <property type="match status" value="1"/>
</dbReference>
<accession>A0A0A1XNB9</accession>